<keyword evidence="6" id="KW-0812">Transmembrane</keyword>
<dbReference type="SUPFAM" id="SSF58104">
    <property type="entry name" value="Methyl-accepting chemotaxis protein (MCP) signaling domain"/>
    <property type="match status" value="1"/>
</dbReference>
<evidence type="ECO:0000259" key="8">
    <source>
        <dbReference type="PROSITE" id="PS50192"/>
    </source>
</evidence>
<comment type="caution">
    <text evidence="10">The sequence shown here is derived from an EMBL/GenBank/DDBJ whole genome shotgun (WGS) entry which is preliminary data.</text>
</comment>
<keyword evidence="2" id="KW-0997">Cell inner membrane</keyword>
<dbReference type="PROSITE" id="PS50885">
    <property type="entry name" value="HAMP"/>
    <property type="match status" value="1"/>
</dbReference>
<evidence type="ECO:0000256" key="3">
    <source>
        <dbReference type="ARBA" id="ARBA00023224"/>
    </source>
</evidence>
<evidence type="ECO:0000256" key="1">
    <source>
        <dbReference type="ARBA" id="ARBA00004429"/>
    </source>
</evidence>
<feature type="domain" description="HAMP" evidence="9">
    <location>
        <begin position="211"/>
        <end position="264"/>
    </location>
</feature>
<feature type="domain" description="Methyl-accepting transducer" evidence="7">
    <location>
        <begin position="287"/>
        <end position="527"/>
    </location>
</feature>
<dbReference type="SMART" id="SM00283">
    <property type="entry name" value="MA"/>
    <property type="match status" value="1"/>
</dbReference>
<gene>
    <name evidence="10" type="ORF">KEC16_04535</name>
</gene>
<evidence type="ECO:0000256" key="6">
    <source>
        <dbReference type="SAM" id="Phobius"/>
    </source>
</evidence>
<proteinExistence type="inferred from homology"/>
<comment type="subcellular location">
    <subcellularLocation>
        <location evidence="1">Cell inner membrane</location>
        <topology evidence="1">Multi-pass membrane protein</topology>
    </subcellularLocation>
</comment>
<evidence type="ECO:0000313" key="11">
    <source>
        <dbReference type="Proteomes" id="UP000680714"/>
    </source>
</evidence>
<dbReference type="Pfam" id="PF00015">
    <property type="entry name" value="MCPsignal"/>
    <property type="match status" value="1"/>
</dbReference>
<dbReference type="EMBL" id="JAGTUF010000002">
    <property type="protein sequence ID" value="MBR9970974.1"/>
    <property type="molecule type" value="Genomic_DNA"/>
</dbReference>
<dbReference type="PROSITE" id="PS50111">
    <property type="entry name" value="CHEMOTAXIS_TRANSDUC_2"/>
    <property type="match status" value="1"/>
</dbReference>
<dbReference type="Gene3D" id="1.10.8.500">
    <property type="entry name" value="HAMP domain in histidine kinase"/>
    <property type="match status" value="1"/>
</dbReference>
<dbReference type="PROSITE" id="PS50192">
    <property type="entry name" value="T_SNARE"/>
    <property type="match status" value="1"/>
</dbReference>
<dbReference type="InterPro" id="IPR004089">
    <property type="entry name" value="MCPsignal_dom"/>
</dbReference>
<evidence type="ECO:0000256" key="5">
    <source>
        <dbReference type="PROSITE-ProRule" id="PRU00284"/>
    </source>
</evidence>
<evidence type="ECO:0000256" key="4">
    <source>
        <dbReference type="ARBA" id="ARBA00029447"/>
    </source>
</evidence>
<accession>A0ABS5I965</accession>
<dbReference type="InterPro" id="IPR003660">
    <property type="entry name" value="HAMP_dom"/>
</dbReference>
<evidence type="ECO:0000259" key="9">
    <source>
        <dbReference type="PROSITE" id="PS50885"/>
    </source>
</evidence>
<feature type="transmembrane region" description="Helical" evidence="6">
    <location>
        <begin position="189"/>
        <end position="214"/>
    </location>
</feature>
<keyword evidence="11" id="KW-1185">Reference proteome</keyword>
<dbReference type="Gene3D" id="1.10.287.950">
    <property type="entry name" value="Methyl-accepting chemotaxis protein"/>
    <property type="match status" value="1"/>
</dbReference>
<name>A0ABS5I965_9PROT</name>
<reference evidence="10 11" key="1">
    <citation type="submission" date="2021-04" db="EMBL/GenBank/DDBJ databases">
        <title>Magnetospirillum sulfuroxidans sp. nov., a facultative chemolithoautotrophic sulfur-oxidizing alphaproteobacterium isolated from freshwater sediment and proposals for Paramagetospirillum gen. nov., and Magnetospirillaceae fam. nov.</title>
        <authorList>
            <person name="Koziaeva V."/>
            <person name="Geelhoed J.S."/>
            <person name="Sorokin D.Y."/>
            <person name="Grouzdev D.S."/>
        </authorList>
    </citation>
    <scope>NUCLEOTIDE SEQUENCE [LARGE SCALE GENOMIC DNA]</scope>
    <source>
        <strain evidence="10 11">J10</strain>
    </source>
</reference>
<keyword evidence="6" id="KW-1133">Transmembrane helix</keyword>
<feature type="transmembrane region" description="Helical" evidence="6">
    <location>
        <begin position="6"/>
        <end position="26"/>
    </location>
</feature>
<sequence length="567" mass="59783">MPRLRIAVLMHIFAIVTVAGIIAVAATGMRAISELKVGGPLYERIVLGKDLVADILPPPEYIIESYLEATLALNEPASAAARAERLRQLRQDYDLRHDFWVQSSLDHAIADKLTIRSHGFALAFFTEAGTVFLPALQAGEMDVARQSYARLAQAYTDHRAVIDIIVKEAEAMNAATEHEAAEREAWLMALAWGVAVLALALIVAGVAAMSVGVIRPMTAMTATMRHLAVGDMTVAIPYTERADEVGEMAQAVAIFKNNAIEADCLRDRQRQMEAKAEQEKHQSLAQMADTIEAQADQAVTTVSQYTQRLTDNAVRMTNLATSVHTDAQGVAAAAAQALANAQTVAAASEQLSASISEIRHSIHNAHDAAIDASDTANRAQSTIGRLAETVDKITEVTQLINEIASQTNLLALNATIEAARAGDAGKGFAVVAGEVKSLANQTTRATDEIGAQIGHILSITREAVAAAQAIVGSIATVQELSTAVASAVDQQGAATAEIARNVAQTSDAAQEVAERIAQVSGEASNTGVLAGEVSDVSSLVADGVARLREVLLHSVRTSLAEVSGRSA</sequence>
<dbReference type="PANTHER" id="PTHR32089:SF112">
    <property type="entry name" value="LYSOZYME-LIKE PROTEIN-RELATED"/>
    <property type="match status" value="1"/>
</dbReference>
<dbReference type="PRINTS" id="PR00260">
    <property type="entry name" value="CHEMTRNSDUCR"/>
</dbReference>
<dbReference type="PANTHER" id="PTHR32089">
    <property type="entry name" value="METHYL-ACCEPTING CHEMOTAXIS PROTEIN MCPB"/>
    <property type="match status" value="1"/>
</dbReference>
<evidence type="ECO:0000313" key="10">
    <source>
        <dbReference type="EMBL" id="MBR9970974.1"/>
    </source>
</evidence>
<dbReference type="Proteomes" id="UP000680714">
    <property type="component" value="Unassembled WGS sequence"/>
</dbReference>
<dbReference type="InterPro" id="IPR000727">
    <property type="entry name" value="T_SNARE_dom"/>
</dbReference>
<comment type="similarity">
    <text evidence="4">Belongs to the methyl-accepting chemotaxis (MCP) protein family.</text>
</comment>
<dbReference type="CDD" id="cd06225">
    <property type="entry name" value="HAMP"/>
    <property type="match status" value="1"/>
</dbReference>
<dbReference type="InterPro" id="IPR004090">
    <property type="entry name" value="Chemotax_Me-accpt_rcpt"/>
</dbReference>
<keyword evidence="3 5" id="KW-0807">Transducer</keyword>
<evidence type="ECO:0000256" key="2">
    <source>
        <dbReference type="ARBA" id="ARBA00022519"/>
    </source>
</evidence>
<feature type="domain" description="T-SNARE coiled-coil homology" evidence="8">
    <location>
        <begin position="457"/>
        <end position="519"/>
    </location>
</feature>
<organism evidence="10 11">
    <name type="scientific">Magnetospirillum sulfuroxidans</name>
    <dbReference type="NCBI Taxonomy" id="611300"/>
    <lineage>
        <taxon>Bacteria</taxon>
        <taxon>Pseudomonadati</taxon>
        <taxon>Pseudomonadota</taxon>
        <taxon>Alphaproteobacteria</taxon>
        <taxon>Rhodospirillales</taxon>
        <taxon>Rhodospirillaceae</taxon>
        <taxon>Magnetospirillum</taxon>
    </lineage>
</organism>
<dbReference type="RefSeq" id="WP_211546485.1">
    <property type="nucleotide sequence ID" value="NZ_JAGTUF010000002.1"/>
</dbReference>
<protein>
    <submittedName>
        <fullName evidence="10">HAMP domain-containing protein</fullName>
    </submittedName>
</protein>
<keyword evidence="6" id="KW-0472">Membrane</keyword>
<evidence type="ECO:0000259" key="7">
    <source>
        <dbReference type="PROSITE" id="PS50111"/>
    </source>
</evidence>
<dbReference type="Pfam" id="PF00672">
    <property type="entry name" value="HAMP"/>
    <property type="match status" value="1"/>
</dbReference>
<keyword evidence="2" id="KW-1003">Cell membrane</keyword>